<evidence type="ECO:0000313" key="2">
    <source>
        <dbReference type="Proteomes" id="UP000613177"/>
    </source>
</evidence>
<dbReference type="PANTHER" id="PTHR13318:SF190">
    <property type="entry name" value="PARTNER OF PAIRED, ISOFORM B"/>
    <property type="match status" value="1"/>
</dbReference>
<dbReference type="PANTHER" id="PTHR13318">
    <property type="entry name" value="PARTNER OF PAIRED, ISOFORM B-RELATED"/>
    <property type="match status" value="1"/>
</dbReference>
<dbReference type="InterPro" id="IPR032675">
    <property type="entry name" value="LRR_dom_sf"/>
</dbReference>
<proteinExistence type="predicted"/>
<dbReference type="AlphaFoldDB" id="A0A8H7ST87"/>
<name>A0A8H7ST87_9FUNG</name>
<dbReference type="GO" id="GO:0031146">
    <property type="term" value="P:SCF-dependent proteasomal ubiquitin-dependent protein catabolic process"/>
    <property type="evidence" value="ECO:0007669"/>
    <property type="project" value="TreeGrafter"/>
</dbReference>
<organism evidence="1 2">
    <name type="scientific">Thamnidium elegans</name>
    <dbReference type="NCBI Taxonomy" id="101142"/>
    <lineage>
        <taxon>Eukaryota</taxon>
        <taxon>Fungi</taxon>
        <taxon>Fungi incertae sedis</taxon>
        <taxon>Mucoromycota</taxon>
        <taxon>Mucoromycotina</taxon>
        <taxon>Mucoromycetes</taxon>
        <taxon>Mucorales</taxon>
        <taxon>Mucorineae</taxon>
        <taxon>Mucoraceae</taxon>
        <taxon>Thamnidium</taxon>
    </lineage>
</organism>
<sequence>MRRTEDSISNLFSHYTENHYECTKVSHDWLTNFQPRLYFHVHIASKKQWKQFQTTIMHLNVNLGKLVKHVGFEYHFGFTKQEFEQLAVYCPLLESLDFNPKLWQYLSHSKLKYERITKLPALNCYSLDLMYTHGTSLTDLTLLCANTMHRMLKLLPVLLESTPHLQSICLYGRDQVTANTIASYAQSQFTLKDILSLHDSLPMLQELKLLDFIISIQSNDEFPLQYQFPSMRTLIVQGTLTHESWLAVIAQLYPNLHTLELNQTWHSASSTQRQLEGVKNGLILIANQCRSLKRVRIIPLDSVSRDTYQCFYQHIQGLLVSVDGTTRDPSINLELLFKSILQRCDRNKMDTLRLQLWRHLHDVYQVMKPLSSFKQLKELELNCGRYAYTWSYGCDIDTILSCCQQLKTLKLTTARLTVKSEKAVIKQGSGIERIELKHVHFTTDSISVLSSWSPNLKVLKLIKCIKGRDELDQRIDIYLPTRSLETLVIEGIYLGLNQFIEKSTIDTAFLAVKRKEVTTTRWYHLCQGRSYRRQLRRLNVNQSERVKHYAMKETDWDTLEKHIVRGTYRQPKYWENDLPYGYVYIHCKSIVNLLFNNVLL</sequence>
<evidence type="ECO:0000313" key="1">
    <source>
        <dbReference type="EMBL" id="KAG2234003.1"/>
    </source>
</evidence>
<comment type="caution">
    <text evidence="1">The sequence shown here is derived from an EMBL/GenBank/DDBJ whole genome shotgun (WGS) entry which is preliminary data.</text>
</comment>
<dbReference type="GO" id="GO:0019005">
    <property type="term" value="C:SCF ubiquitin ligase complex"/>
    <property type="evidence" value="ECO:0007669"/>
    <property type="project" value="TreeGrafter"/>
</dbReference>
<keyword evidence="2" id="KW-1185">Reference proteome</keyword>
<gene>
    <name evidence="1" type="ORF">INT48_007093</name>
</gene>
<dbReference type="EMBL" id="JAEPRE010000063">
    <property type="protein sequence ID" value="KAG2234003.1"/>
    <property type="molecule type" value="Genomic_DNA"/>
</dbReference>
<protein>
    <submittedName>
        <fullName evidence="1">Uncharacterized protein</fullName>
    </submittedName>
</protein>
<dbReference type="Gene3D" id="3.80.10.10">
    <property type="entry name" value="Ribonuclease Inhibitor"/>
    <property type="match status" value="1"/>
</dbReference>
<dbReference type="Proteomes" id="UP000613177">
    <property type="component" value="Unassembled WGS sequence"/>
</dbReference>
<reference evidence="1" key="1">
    <citation type="submission" date="2021-01" db="EMBL/GenBank/DDBJ databases">
        <title>Metabolic potential, ecology and presence of endohyphal bacteria is reflected in genomic diversity of Mucoromycotina.</title>
        <authorList>
            <person name="Muszewska A."/>
            <person name="Okrasinska A."/>
            <person name="Steczkiewicz K."/>
            <person name="Drgas O."/>
            <person name="Orlowska M."/>
            <person name="Perlinska-Lenart U."/>
            <person name="Aleksandrzak-Piekarczyk T."/>
            <person name="Szatraj K."/>
            <person name="Zielenkiewicz U."/>
            <person name="Pilsyk S."/>
            <person name="Malc E."/>
            <person name="Mieczkowski P."/>
            <person name="Kruszewska J.S."/>
            <person name="Biernat P."/>
            <person name="Pawlowska J."/>
        </authorList>
    </citation>
    <scope>NUCLEOTIDE SEQUENCE</scope>
    <source>
        <strain evidence="1">WA0000018081</strain>
    </source>
</reference>
<accession>A0A8H7ST87</accession>
<dbReference type="SUPFAM" id="SSF52047">
    <property type="entry name" value="RNI-like"/>
    <property type="match status" value="1"/>
</dbReference>